<dbReference type="SMART" id="SM00906">
    <property type="entry name" value="Fungal_trans"/>
    <property type="match status" value="1"/>
</dbReference>
<dbReference type="PANTHER" id="PTHR31313:SF77">
    <property type="entry name" value="ZN(II)2CYS6 TRANSCRIPTION FACTOR (EUROFUNG)"/>
    <property type="match status" value="1"/>
</dbReference>
<keyword evidence="2" id="KW-0479">Metal-binding</keyword>
<dbReference type="CDD" id="cd12148">
    <property type="entry name" value="fungal_TF_MHR"/>
    <property type="match status" value="1"/>
</dbReference>
<dbReference type="PROSITE" id="PS00463">
    <property type="entry name" value="ZN2_CY6_FUNGAL_1"/>
    <property type="match status" value="1"/>
</dbReference>
<keyword evidence="3" id="KW-0862">Zinc</keyword>
<dbReference type="InterPro" id="IPR051615">
    <property type="entry name" value="Transcr_Regulatory_Elem"/>
</dbReference>
<dbReference type="Proteomes" id="UP000325558">
    <property type="component" value="Unassembled WGS sequence"/>
</dbReference>
<comment type="subcellular location">
    <subcellularLocation>
        <location evidence="1">Nucleus</location>
    </subcellularLocation>
</comment>
<dbReference type="InterPro" id="IPR036864">
    <property type="entry name" value="Zn2-C6_fun-type_DNA-bd_sf"/>
</dbReference>
<dbReference type="GO" id="GO:0005634">
    <property type="term" value="C:nucleus"/>
    <property type="evidence" value="ECO:0007669"/>
    <property type="project" value="UniProtKB-SubCell"/>
</dbReference>
<evidence type="ECO:0000259" key="8">
    <source>
        <dbReference type="PROSITE" id="PS50048"/>
    </source>
</evidence>
<evidence type="ECO:0000256" key="7">
    <source>
        <dbReference type="ARBA" id="ARBA00023242"/>
    </source>
</evidence>
<dbReference type="Gene3D" id="4.10.240.10">
    <property type="entry name" value="Zn(2)-C6 fungal-type DNA-binding domain"/>
    <property type="match status" value="1"/>
</dbReference>
<keyword evidence="7" id="KW-0539">Nucleus</keyword>
<keyword evidence="6" id="KW-0804">Transcription</keyword>
<dbReference type="PANTHER" id="PTHR31313">
    <property type="entry name" value="TY1 ENHANCER ACTIVATOR"/>
    <property type="match status" value="1"/>
</dbReference>
<proteinExistence type="predicted"/>
<evidence type="ECO:0000256" key="4">
    <source>
        <dbReference type="ARBA" id="ARBA00023015"/>
    </source>
</evidence>
<dbReference type="InterPro" id="IPR007219">
    <property type="entry name" value="XnlR_reg_dom"/>
</dbReference>
<dbReference type="EMBL" id="ML737121">
    <property type="protein sequence ID" value="KAE8345041.1"/>
    <property type="molecule type" value="Genomic_DNA"/>
</dbReference>
<dbReference type="InterPro" id="IPR001138">
    <property type="entry name" value="Zn2Cys6_DnaBD"/>
</dbReference>
<evidence type="ECO:0000256" key="1">
    <source>
        <dbReference type="ARBA" id="ARBA00004123"/>
    </source>
</evidence>
<gene>
    <name evidence="9" type="ORF">BDV24DRAFT_171008</name>
</gene>
<dbReference type="GO" id="GO:0000981">
    <property type="term" value="F:DNA-binding transcription factor activity, RNA polymerase II-specific"/>
    <property type="evidence" value="ECO:0007669"/>
    <property type="project" value="InterPro"/>
</dbReference>
<feature type="domain" description="Zn(2)-C6 fungal-type" evidence="8">
    <location>
        <begin position="25"/>
        <end position="55"/>
    </location>
</feature>
<dbReference type="GO" id="GO:0009893">
    <property type="term" value="P:positive regulation of metabolic process"/>
    <property type="evidence" value="ECO:0007669"/>
    <property type="project" value="UniProtKB-ARBA"/>
</dbReference>
<keyword evidence="4" id="KW-0805">Transcription regulation</keyword>
<dbReference type="AlphaFoldDB" id="A0A5N6YHW0"/>
<keyword evidence="5" id="KW-0238">DNA-binding</keyword>
<reference evidence="9" key="1">
    <citation type="submission" date="2019-04" db="EMBL/GenBank/DDBJ databases">
        <title>Friends and foes A comparative genomics study of 23 Aspergillus species from section Flavi.</title>
        <authorList>
            <consortium name="DOE Joint Genome Institute"/>
            <person name="Kjaerbolling I."/>
            <person name="Vesth T."/>
            <person name="Frisvad J.C."/>
            <person name="Nybo J.L."/>
            <person name="Theobald S."/>
            <person name="Kildgaard S."/>
            <person name="Isbrandt T."/>
            <person name="Kuo A."/>
            <person name="Sato A."/>
            <person name="Lyhne E.K."/>
            <person name="Kogle M.E."/>
            <person name="Wiebenga A."/>
            <person name="Kun R.S."/>
            <person name="Lubbers R.J."/>
            <person name="Makela M.R."/>
            <person name="Barry K."/>
            <person name="Chovatia M."/>
            <person name="Clum A."/>
            <person name="Daum C."/>
            <person name="Haridas S."/>
            <person name="He G."/>
            <person name="LaButti K."/>
            <person name="Lipzen A."/>
            <person name="Mondo S."/>
            <person name="Riley R."/>
            <person name="Salamov A."/>
            <person name="Simmons B.A."/>
            <person name="Magnuson J.K."/>
            <person name="Henrissat B."/>
            <person name="Mortensen U.H."/>
            <person name="Larsen T.O."/>
            <person name="Devries R.P."/>
            <person name="Grigoriev I.V."/>
            <person name="Machida M."/>
            <person name="Baker S.E."/>
            <person name="Andersen M.R."/>
        </authorList>
    </citation>
    <scope>NUCLEOTIDE SEQUENCE</scope>
    <source>
        <strain evidence="9">CBS 117612</strain>
    </source>
</reference>
<organism evidence="9">
    <name type="scientific">Aspergillus arachidicola</name>
    <dbReference type="NCBI Taxonomy" id="656916"/>
    <lineage>
        <taxon>Eukaryota</taxon>
        <taxon>Fungi</taxon>
        <taxon>Dikarya</taxon>
        <taxon>Ascomycota</taxon>
        <taxon>Pezizomycotina</taxon>
        <taxon>Eurotiomycetes</taxon>
        <taxon>Eurotiomycetidae</taxon>
        <taxon>Eurotiales</taxon>
        <taxon>Aspergillaceae</taxon>
        <taxon>Aspergillus</taxon>
        <taxon>Aspergillus subgen. Circumdati</taxon>
    </lineage>
</organism>
<dbReference type="GO" id="GO:0003677">
    <property type="term" value="F:DNA binding"/>
    <property type="evidence" value="ECO:0007669"/>
    <property type="project" value="UniProtKB-KW"/>
</dbReference>
<dbReference type="SMART" id="SM00066">
    <property type="entry name" value="GAL4"/>
    <property type="match status" value="1"/>
</dbReference>
<evidence type="ECO:0000256" key="2">
    <source>
        <dbReference type="ARBA" id="ARBA00022723"/>
    </source>
</evidence>
<evidence type="ECO:0000256" key="6">
    <source>
        <dbReference type="ARBA" id="ARBA00023163"/>
    </source>
</evidence>
<evidence type="ECO:0000256" key="3">
    <source>
        <dbReference type="ARBA" id="ARBA00022833"/>
    </source>
</evidence>
<dbReference type="Pfam" id="PF04082">
    <property type="entry name" value="Fungal_trans"/>
    <property type="match status" value="1"/>
</dbReference>
<dbReference type="CDD" id="cd00067">
    <property type="entry name" value="GAL4"/>
    <property type="match status" value="1"/>
</dbReference>
<evidence type="ECO:0000313" key="9">
    <source>
        <dbReference type="EMBL" id="KAE8345041.1"/>
    </source>
</evidence>
<name>A0A5N6YHW0_9EURO</name>
<dbReference type="SUPFAM" id="SSF57701">
    <property type="entry name" value="Zn2/Cys6 DNA-binding domain"/>
    <property type="match status" value="1"/>
</dbReference>
<dbReference type="GO" id="GO:0006351">
    <property type="term" value="P:DNA-templated transcription"/>
    <property type="evidence" value="ECO:0007669"/>
    <property type="project" value="InterPro"/>
</dbReference>
<sequence length="706" mass="79274">MVRGTSRSQNTSETRARPIKHVTRACTSCRKRKIKCDGAKPQCANCALYNQECTFSVEIDKRSIASKGKISTLVAYVQALESLLLSHHIELPASRPGCILPAVSTIPPSASEAQPMETISQTNSDQVAYLADQAISIPSNESSPDTQDRVSVSVDSFDMGSLSDRMGSLQIAEDGQLRFFGPTSNLHISHVGPFPLLNANIRSVHWNEDHILKAAGVDLYVDEELEEHLTRLYFTWENPNIPLVDEAAYREAKHRYRKLQEITHRYSEVLNNAICAVGAALTPRYCPNLPEALVDFFAARSKALLEVEMDSPALSTVQSLGILSGVEALLTRDARGWLYSGMAMRLATDLGLHIDATPFTERGLMDLEEARLRSQTFWGTYIHERMWSLYVGRPESIDQLDISVQQPSLDYSQYTNIKWFPYIDETQNGASWESPALLDEIAKATVALCSKMASIRKVIYNTRRRDSLDLKSLYKFATKAREELFQWLAEIPPALNVDLAKSDCKVPPHVFQLHMQYHVVRIMIHLPFAYLRPGIDGLAPEDIEQSHETCHVAAWSITKLIQAMRRNFSLRRVNIHIVHLIFTAMLVHVHNAYLSFDCQIRETAHRQLEICSQALGEIGQAYKNALRALEVIMSIKSDLLRRERNSLTSGLSMTGRPGSFNSISTLGRISSSLIFDDMGSSEFWPGTLSNDNLWSSFELMPDVDIA</sequence>
<evidence type="ECO:0000256" key="5">
    <source>
        <dbReference type="ARBA" id="ARBA00023125"/>
    </source>
</evidence>
<dbReference type="OrthoDB" id="2154091at2759"/>
<accession>A0A5N6YHW0</accession>
<protein>
    <recommendedName>
        <fullName evidence="8">Zn(2)-C6 fungal-type domain-containing protein</fullName>
    </recommendedName>
</protein>
<dbReference type="Pfam" id="PF00172">
    <property type="entry name" value="Zn_clus"/>
    <property type="match status" value="1"/>
</dbReference>
<dbReference type="GO" id="GO:0008270">
    <property type="term" value="F:zinc ion binding"/>
    <property type="evidence" value="ECO:0007669"/>
    <property type="project" value="InterPro"/>
</dbReference>
<dbReference type="PROSITE" id="PS50048">
    <property type="entry name" value="ZN2_CY6_FUNGAL_2"/>
    <property type="match status" value="1"/>
</dbReference>